<dbReference type="SMART" id="SM00415">
    <property type="entry name" value="HSF"/>
    <property type="match status" value="1"/>
</dbReference>
<feature type="region of interest" description="Disordered" evidence="5">
    <location>
        <begin position="289"/>
        <end position="317"/>
    </location>
</feature>
<reference evidence="7" key="3">
    <citation type="submission" date="2015-02" db="UniProtKB">
        <authorList>
            <consortium name="EnsemblProtists"/>
        </authorList>
    </citation>
    <scope>IDENTIFICATION</scope>
    <source>
        <strain evidence="7">DAOM BR144</strain>
    </source>
</reference>
<feature type="region of interest" description="Disordered" evidence="5">
    <location>
        <begin position="160"/>
        <end position="212"/>
    </location>
</feature>
<feature type="compositionally biased region" description="Low complexity" evidence="5">
    <location>
        <begin position="289"/>
        <end position="301"/>
    </location>
</feature>
<reference evidence="8" key="1">
    <citation type="journal article" date="2010" name="Genome Biol.">
        <title>Genome sequence of the necrotrophic plant pathogen Pythium ultimum reveals original pathogenicity mechanisms and effector repertoire.</title>
        <authorList>
            <person name="Levesque C.A."/>
            <person name="Brouwer H."/>
            <person name="Cano L."/>
            <person name="Hamilton J.P."/>
            <person name="Holt C."/>
            <person name="Huitema E."/>
            <person name="Raffaele S."/>
            <person name="Robideau G.P."/>
            <person name="Thines M."/>
            <person name="Win J."/>
            <person name="Zerillo M.M."/>
            <person name="Beakes G.W."/>
            <person name="Boore J.L."/>
            <person name="Busam D."/>
            <person name="Dumas B."/>
            <person name="Ferriera S."/>
            <person name="Fuerstenberg S.I."/>
            <person name="Gachon C.M."/>
            <person name="Gaulin E."/>
            <person name="Govers F."/>
            <person name="Grenville-Briggs L."/>
            <person name="Horner N."/>
            <person name="Hostetler J."/>
            <person name="Jiang R.H."/>
            <person name="Johnson J."/>
            <person name="Krajaejun T."/>
            <person name="Lin H."/>
            <person name="Meijer H.J."/>
            <person name="Moore B."/>
            <person name="Morris P."/>
            <person name="Phuntmart V."/>
            <person name="Puiu D."/>
            <person name="Shetty J."/>
            <person name="Stajich J.E."/>
            <person name="Tripathy S."/>
            <person name="Wawra S."/>
            <person name="van West P."/>
            <person name="Whitty B.R."/>
            <person name="Coutinho P.M."/>
            <person name="Henrissat B."/>
            <person name="Martin F."/>
            <person name="Thomas P.D."/>
            <person name="Tyler B.M."/>
            <person name="De Vries R.P."/>
            <person name="Kamoun S."/>
            <person name="Yandell M."/>
            <person name="Tisserat N."/>
            <person name="Buell C.R."/>
        </authorList>
    </citation>
    <scope>NUCLEOTIDE SEQUENCE</scope>
    <source>
        <strain evidence="8">DAOM:BR144</strain>
    </source>
</reference>
<dbReference type="Proteomes" id="UP000019132">
    <property type="component" value="Unassembled WGS sequence"/>
</dbReference>
<evidence type="ECO:0000259" key="6">
    <source>
        <dbReference type="SMART" id="SM00415"/>
    </source>
</evidence>
<reference evidence="8" key="2">
    <citation type="submission" date="2010-04" db="EMBL/GenBank/DDBJ databases">
        <authorList>
            <person name="Buell R."/>
            <person name="Hamilton J."/>
            <person name="Hostetler J."/>
        </authorList>
    </citation>
    <scope>NUCLEOTIDE SEQUENCE [LARGE SCALE GENOMIC DNA]</scope>
    <source>
        <strain evidence="8">DAOM:BR144</strain>
    </source>
</reference>
<dbReference type="PANTHER" id="PTHR10015">
    <property type="entry name" value="HEAT SHOCK TRANSCRIPTION FACTOR"/>
    <property type="match status" value="1"/>
</dbReference>
<feature type="domain" description="HSF-type DNA-binding" evidence="6">
    <location>
        <begin position="53"/>
        <end position="158"/>
    </location>
</feature>
<dbReference type="VEuPathDB" id="FungiDB:PYU1_G005035"/>
<dbReference type="EnsemblProtists" id="PYU1_T005046">
    <property type="protein sequence ID" value="PYU1_T005046"/>
    <property type="gene ID" value="PYU1_G005035"/>
</dbReference>
<evidence type="ECO:0000256" key="3">
    <source>
        <dbReference type="ARBA" id="ARBA00023242"/>
    </source>
</evidence>
<dbReference type="InterPro" id="IPR036388">
    <property type="entry name" value="WH-like_DNA-bd_sf"/>
</dbReference>
<proteinExistence type="inferred from homology"/>
<keyword evidence="2" id="KW-0238">DNA-binding</keyword>
<keyword evidence="8" id="KW-1185">Reference proteome</keyword>
<dbReference type="GO" id="GO:0003700">
    <property type="term" value="F:DNA-binding transcription factor activity"/>
    <property type="evidence" value="ECO:0007669"/>
    <property type="project" value="InterPro"/>
</dbReference>
<dbReference type="eggNOG" id="KOG0627">
    <property type="taxonomic scope" value="Eukaryota"/>
</dbReference>
<dbReference type="InterPro" id="IPR036390">
    <property type="entry name" value="WH_DNA-bd_sf"/>
</dbReference>
<evidence type="ECO:0000256" key="2">
    <source>
        <dbReference type="ARBA" id="ARBA00023125"/>
    </source>
</evidence>
<dbReference type="Pfam" id="PF00447">
    <property type="entry name" value="HSF_DNA-bind"/>
    <property type="match status" value="1"/>
</dbReference>
<evidence type="ECO:0000256" key="5">
    <source>
        <dbReference type="SAM" id="MobiDB-lite"/>
    </source>
</evidence>
<evidence type="ECO:0000313" key="8">
    <source>
        <dbReference type="Proteomes" id="UP000019132"/>
    </source>
</evidence>
<name>K3WJA4_GLOUD</name>
<keyword evidence="3" id="KW-0539">Nucleus</keyword>
<dbReference type="FunFam" id="1.10.10.10:FF:000286">
    <property type="entry name" value="Heat shock transcription factor"/>
    <property type="match status" value="1"/>
</dbReference>
<feature type="compositionally biased region" description="Low complexity" evidence="5">
    <location>
        <begin position="164"/>
        <end position="181"/>
    </location>
</feature>
<dbReference type="AlphaFoldDB" id="K3WJA4"/>
<dbReference type="HOGENOM" id="CLU_624849_0_0_1"/>
<evidence type="ECO:0000313" key="7">
    <source>
        <dbReference type="EnsemblProtists" id="PYU1_T005046"/>
    </source>
</evidence>
<dbReference type="GO" id="GO:0043565">
    <property type="term" value="F:sequence-specific DNA binding"/>
    <property type="evidence" value="ECO:0007669"/>
    <property type="project" value="InterPro"/>
</dbReference>
<accession>K3WJA4</accession>
<feature type="region of interest" description="Disordered" evidence="5">
    <location>
        <begin position="1"/>
        <end position="22"/>
    </location>
</feature>
<dbReference type="InterPro" id="IPR000232">
    <property type="entry name" value="HSF_DNA-bd"/>
</dbReference>
<protein>
    <recommendedName>
        <fullName evidence="6">HSF-type DNA-binding domain-containing protein</fullName>
    </recommendedName>
</protein>
<evidence type="ECO:0000256" key="4">
    <source>
        <dbReference type="RuleBase" id="RU004020"/>
    </source>
</evidence>
<comment type="subcellular location">
    <subcellularLocation>
        <location evidence="1">Nucleus</location>
    </subcellularLocation>
</comment>
<dbReference type="SUPFAM" id="SSF46785">
    <property type="entry name" value="Winged helix' DNA-binding domain"/>
    <property type="match status" value="1"/>
</dbReference>
<sequence>MSHASNTTKLNNSSNMQQSCGPVDTSQGLAAAFASGTTIVSGGNGSSATVVCKVPKFLRSLYAILQTEDPAVISWVQNQELKPNRVTAFHILDMDRFEREILPKYFKHQKFASFQRQLNNFGFRKWTKTQSSGVCTFSHNCFPPDPNHTGVMRASIREQWRQKSTLTTSTSSSSLSSVASSPQPTRRRVGNGITKADRKNQNNNTRRPPVNVQIPHTESFMDLYKSPLNSALAMESHRQHQQYLSAPSHQPAMKKLARPLQELSGLEAFCDESYKQFILPPLQPHHLLSSTPRGLYSSSSSHEPEPTTPNLGGFPHGRNVEFNVKPYDYPNNDKMSHHHHHGGSIDAGFNGTFIEPWTWDPNMNSALELTNFPLDFWQDAASSNGNQNNNNGHHTVAVSVGVASSAAPSSKDANAYCHAQDRAMPSAEEFGLETFLFAE</sequence>
<dbReference type="OMA" id="ANAYCHA"/>
<dbReference type="PANTHER" id="PTHR10015:SF427">
    <property type="entry name" value="HEAT SHOCK FACTOR PROTEIN"/>
    <property type="match status" value="1"/>
</dbReference>
<evidence type="ECO:0000256" key="1">
    <source>
        <dbReference type="ARBA" id="ARBA00004123"/>
    </source>
</evidence>
<organism evidence="7 8">
    <name type="scientific">Globisporangium ultimum (strain ATCC 200006 / CBS 805.95 / DAOM BR144)</name>
    <name type="common">Pythium ultimum</name>
    <dbReference type="NCBI Taxonomy" id="431595"/>
    <lineage>
        <taxon>Eukaryota</taxon>
        <taxon>Sar</taxon>
        <taxon>Stramenopiles</taxon>
        <taxon>Oomycota</taxon>
        <taxon>Peronosporomycetes</taxon>
        <taxon>Pythiales</taxon>
        <taxon>Pythiaceae</taxon>
        <taxon>Globisporangium</taxon>
    </lineage>
</organism>
<dbReference type="STRING" id="431595.K3WJA4"/>
<dbReference type="EMBL" id="GL376564">
    <property type="status" value="NOT_ANNOTATED_CDS"/>
    <property type="molecule type" value="Genomic_DNA"/>
</dbReference>
<dbReference type="GO" id="GO:0005634">
    <property type="term" value="C:nucleus"/>
    <property type="evidence" value="ECO:0007669"/>
    <property type="project" value="UniProtKB-SubCell"/>
</dbReference>
<dbReference type="Gene3D" id="1.10.10.10">
    <property type="entry name" value="Winged helix-like DNA-binding domain superfamily/Winged helix DNA-binding domain"/>
    <property type="match status" value="1"/>
</dbReference>
<dbReference type="InParanoid" id="K3WJA4"/>
<comment type="similarity">
    <text evidence="4">Belongs to the HSF family.</text>
</comment>
<dbReference type="PRINTS" id="PR00056">
    <property type="entry name" value="HSFDOMAIN"/>
</dbReference>